<dbReference type="EMBL" id="VCMV01000033">
    <property type="protein sequence ID" value="KAB0265563.1"/>
    <property type="molecule type" value="Genomic_DNA"/>
</dbReference>
<dbReference type="InterPro" id="IPR036909">
    <property type="entry name" value="Cyt_c-like_dom_sf"/>
</dbReference>
<name>A0A5N3P769_9HYPH</name>
<dbReference type="PROSITE" id="PS51007">
    <property type="entry name" value="CYTC"/>
    <property type="match status" value="1"/>
</dbReference>
<keyword evidence="2 4" id="KW-0479">Metal-binding</keyword>
<organism evidence="7 8">
    <name type="scientific">Microvirga brassicacearum</name>
    <dbReference type="NCBI Taxonomy" id="2580413"/>
    <lineage>
        <taxon>Bacteria</taxon>
        <taxon>Pseudomonadati</taxon>
        <taxon>Pseudomonadota</taxon>
        <taxon>Alphaproteobacteria</taxon>
        <taxon>Hyphomicrobiales</taxon>
        <taxon>Methylobacteriaceae</taxon>
        <taxon>Microvirga</taxon>
    </lineage>
</organism>
<dbReference type="GO" id="GO:0020037">
    <property type="term" value="F:heme binding"/>
    <property type="evidence" value="ECO:0007669"/>
    <property type="project" value="InterPro"/>
</dbReference>
<evidence type="ECO:0000313" key="8">
    <source>
        <dbReference type="Proteomes" id="UP000325684"/>
    </source>
</evidence>
<feature type="domain" description="Cytochrome c" evidence="6">
    <location>
        <begin position="110"/>
        <end position="203"/>
    </location>
</feature>
<keyword evidence="5" id="KW-0732">Signal</keyword>
<protein>
    <submittedName>
        <fullName evidence="7">C-type cytochrome</fullName>
    </submittedName>
</protein>
<keyword evidence="1 4" id="KW-0349">Heme</keyword>
<dbReference type="SUPFAM" id="SSF46626">
    <property type="entry name" value="Cytochrome c"/>
    <property type="match status" value="2"/>
</dbReference>
<dbReference type="OrthoDB" id="9773456at2"/>
<dbReference type="Proteomes" id="UP000325684">
    <property type="component" value="Unassembled WGS sequence"/>
</dbReference>
<proteinExistence type="predicted"/>
<evidence type="ECO:0000259" key="6">
    <source>
        <dbReference type="PROSITE" id="PS51007"/>
    </source>
</evidence>
<evidence type="ECO:0000256" key="2">
    <source>
        <dbReference type="ARBA" id="ARBA00022723"/>
    </source>
</evidence>
<dbReference type="Pfam" id="PF13442">
    <property type="entry name" value="Cytochrome_CBB3"/>
    <property type="match status" value="1"/>
</dbReference>
<evidence type="ECO:0000256" key="4">
    <source>
        <dbReference type="PROSITE-ProRule" id="PRU00433"/>
    </source>
</evidence>
<dbReference type="Pfam" id="PF00034">
    <property type="entry name" value="Cytochrom_C"/>
    <property type="match status" value="1"/>
</dbReference>
<evidence type="ECO:0000313" key="7">
    <source>
        <dbReference type="EMBL" id="KAB0265563.1"/>
    </source>
</evidence>
<evidence type="ECO:0000256" key="5">
    <source>
        <dbReference type="SAM" id="SignalP"/>
    </source>
</evidence>
<feature type="signal peptide" evidence="5">
    <location>
        <begin position="1"/>
        <end position="29"/>
    </location>
</feature>
<dbReference type="RefSeq" id="WP_150947052.1">
    <property type="nucleotide sequence ID" value="NZ_VCMV01000033.1"/>
</dbReference>
<dbReference type="GO" id="GO:0046872">
    <property type="term" value="F:metal ion binding"/>
    <property type="evidence" value="ECO:0007669"/>
    <property type="project" value="UniProtKB-KW"/>
</dbReference>
<accession>A0A5N3P769</accession>
<comment type="caution">
    <text evidence="7">The sequence shown here is derived from an EMBL/GenBank/DDBJ whole genome shotgun (WGS) entry which is preliminary data.</text>
</comment>
<keyword evidence="8" id="KW-1185">Reference proteome</keyword>
<gene>
    <name evidence="7" type="ORF">FEZ63_18010</name>
</gene>
<evidence type="ECO:0000256" key="3">
    <source>
        <dbReference type="ARBA" id="ARBA00023004"/>
    </source>
</evidence>
<dbReference type="AlphaFoldDB" id="A0A5N3P769"/>
<feature type="chain" id="PRO_5024431317" evidence="5">
    <location>
        <begin position="30"/>
        <end position="208"/>
    </location>
</feature>
<dbReference type="InterPro" id="IPR009056">
    <property type="entry name" value="Cyt_c-like_dom"/>
</dbReference>
<evidence type="ECO:0000256" key="1">
    <source>
        <dbReference type="ARBA" id="ARBA00022617"/>
    </source>
</evidence>
<dbReference type="GO" id="GO:0009055">
    <property type="term" value="F:electron transfer activity"/>
    <property type="evidence" value="ECO:0007669"/>
    <property type="project" value="InterPro"/>
</dbReference>
<keyword evidence="3 4" id="KW-0408">Iron</keyword>
<reference evidence="7 8" key="1">
    <citation type="journal article" date="2019" name="Microorganisms">
        <title>Genome Insights into the Novel Species Microvirga brassicacearum, a Rapeseed Endophyte with Biotechnological Potential.</title>
        <authorList>
            <person name="Jimenez-Gomez A."/>
            <person name="Saati-Santamaria Z."/>
            <person name="Igual J.M."/>
            <person name="Rivas R."/>
            <person name="Mateos P.F."/>
            <person name="Garcia-Fraile P."/>
        </authorList>
    </citation>
    <scope>NUCLEOTIDE SEQUENCE [LARGE SCALE GENOMIC DNA]</scope>
    <source>
        <strain evidence="7 8">CDVBN77</strain>
    </source>
</reference>
<dbReference type="Gene3D" id="1.10.760.10">
    <property type="entry name" value="Cytochrome c-like domain"/>
    <property type="match status" value="2"/>
</dbReference>
<sequence>MRQRGRLHGQALCVAAFSLLSTIPGPVIAQSDGRWKSGEEVYVKVCGRCHESGVGRVIKGRAFPPQAYGAFVRHGHLAMPSFRSSEIDDRALQALGEFLARAPISTQVDGDAERGFALVASGAYGCAACHAIPDIRFPKGNVGPPLIGMAGRSLIAGQLPNRPDVLAAFLRNPPALAPQTGMPNVGLSLEQARDIAAYLYTLEAPNGP</sequence>